<dbReference type="Proteomes" id="UP000464787">
    <property type="component" value="Chromosome"/>
</dbReference>
<accession>A0A857J9B6</accession>
<evidence type="ECO:0000256" key="1">
    <source>
        <dbReference type="SAM" id="Phobius"/>
    </source>
</evidence>
<dbReference type="CDD" id="cd03396">
    <property type="entry name" value="PAP2_like_6"/>
    <property type="match status" value="1"/>
</dbReference>
<keyword evidence="1" id="KW-0472">Membrane</keyword>
<protein>
    <submittedName>
        <fullName evidence="3">Phosphatase PAP2 family protein</fullName>
    </submittedName>
</protein>
<dbReference type="InterPro" id="IPR036938">
    <property type="entry name" value="PAP2/HPO_sf"/>
</dbReference>
<evidence type="ECO:0000313" key="3">
    <source>
        <dbReference type="EMBL" id="QHJ00328.1"/>
    </source>
</evidence>
<dbReference type="AlphaFoldDB" id="A0A857J9B6"/>
<dbReference type="Pfam" id="PF01569">
    <property type="entry name" value="PAP2"/>
    <property type="match status" value="1"/>
</dbReference>
<evidence type="ECO:0000313" key="4">
    <source>
        <dbReference type="Proteomes" id="UP000464787"/>
    </source>
</evidence>
<proteinExistence type="predicted"/>
<name>A0A857J9B6_9BURK</name>
<keyword evidence="1" id="KW-1133">Transmembrane helix</keyword>
<keyword evidence="1" id="KW-0812">Transmembrane</keyword>
<evidence type="ECO:0000259" key="2">
    <source>
        <dbReference type="Pfam" id="PF01569"/>
    </source>
</evidence>
<feature type="transmembrane region" description="Helical" evidence="1">
    <location>
        <begin position="149"/>
        <end position="167"/>
    </location>
</feature>
<feature type="transmembrane region" description="Helical" evidence="1">
    <location>
        <begin position="173"/>
        <end position="191"/>
    </location>
</feature>
<sequence>MSGLDLAVARLTGGAQGFPLRAFPLLETTLHIGTRNIGWLMLALFCVGIFRPFGFLRRLDSRERLQLPLSISLGLLVVAVMKYTSHTSCPWDLREFGGVLPHVSHWNLGSIDGGPGHCFPAGHAATGFAFIGGYFALRRRMPLLARRWLMAALAVGLALGLCQQWRGAHFTSHTLWTAWLCWTIGGLVDMVSHRRMARSGE</sequence>
<dbReference type="KEGG" id="xyk:GT347_21515"/>
<gene>
    <name evidence="3" type="ORF">GT347_21515</name>
</gene>
<feature type="transmembrane region" description="Helical" evidence="1">
    <location>
        <begin position="65"/>
        <end position="84"/>
    </location>
</feature>
<feature type="domain" description="Phosphatidic acid phosphatase type 2/haloperoxidase" evidence="2">
    <location>
        <begin position="66"/>
        <end position="188"/>
    </location>
</feature>
<feature type="transmembrane region" description="Helical" evidence="1">
    <location>
        <begin position="36"/>
        <end position="53"/>
    </location>
</feature>
<keyword evidence="4" id="KW-1185">Reference proteome</keyword>
<feature type="transmembrane region" description="Helical" evidence="1">
    <location>
        <begin position="119"/>
        <end position="137"/>
    </location>
</feature>
<dbReference type="SUPFAM" id="SSF48317">
    <property type="entry name" value="Acid phosphatase/Vanadium-dependent haloperoxidase"/>
    <property type="match status" value="1"/>
</dbReference>
<organism evidence="3 4">
    <name type="scientific">Xylophilus rhododendri</name>
    <dbReference type="NCBI Taxonomy" id="2697032"/>
    <lineage>
        <taxon>Bacteria</taxon>
        <taxon>Pseudomonadati</taxon>
        <taxon>Pseudomonadota</taxon>
        <taxon>Betaproteobacteria</taxon>
        <taxon>Burkholderiales</taxon>
        <taxon>Xylophilus</taxon>
    </lineage>
</organism>
<reference evidence="3 4" key="1">
    <citation type="submission" date="2020-01" db="EMBL/GenBank/DDBJ databases">
        <title>Genome sequencing of strain KACC 21265.</title>
        <authorList>
            <person name="Heo J."/>
            <person name="Kim S.-J."/>
            <person name="Kim J.-S."/>
            <person name="Hong S.-B."/>
            <person name="Kwon S.-W."/>
        </authorList>
    </citation>
    <scope>NUCLEOTIDE SEQUENCE [LARGE SCALE GENOMIC DNA]</scope>
    <source>
        <strain evidence="3 4">KACC 21265</strain>
    </source>
</reference>
<dbReference type="EMBL" id="CP047650">
    <property type="protein sequence ID" value="QHJ00328.1"/>
    <property type="molecule type" value="Genomic_DNA"/>
</dbReference>
<dbReference type="InterPro" id="IPR000326">
    <property type="entry name" value="PAP2/HPO"/>
</dbReference>